<feature type="transmembrane region" description="Helical" evidence="1">
    <location>
        <begin position="178"/>
        <end position="200"/>
    </location>
</feature>
<evidence type="ECO:0000313" key="3">
    <source>
        <dbReference type="Proteomes" id="UP001498398"/>
    </source>
</evidence>
<feature type="transmembrane region" description="Helical" evidence="1">
    <location>
        <begin position="220"/>
        <end position="243"/>
    </location>
</feature>
<sequence>MHRVERLSAAGHMMEACFPISLTHLVSPLIAMTADHPFFESAFHVASSSPLLTVSVTFALQLFVAQLSCAIFDNGFPRNHHYHTYPEFKKNSIVTQIAMILPRIGIYWGISRLHLLAPQGYDLEYHSAMLDTACYIHACTYLFDATYRKIDAELLTHHFVSLLVHVYLQYLRNTTKNHVYITLLFVPFLVPGIVFGDTCIDISALTYSLAPRHAKSRYDVTSVTVLWTSATVHLLIRIFQWTLVLRYLWMYWDVLEQMAGDKVYALPFILTLWAKLEFMDAYVLYLFPGKLTKRRLQGEQSVVKM</sequence>
<reference evidence="2 3" key="1">
    <citation type="submission" date="2024-01" db="EMBL/GenBank/DDBJ databases">
        <title>A draft genome for the cacao thread blight pathogen Marasmiellus scandens.</title>
        <authorList>
            <person name="Baruah I.K."/>
            <person name="Leung J."/>
            <person name="Bukari Y."/>
            <person name="Amoako-Attah I."/>
            <person name="Meinhardt L.W."/>
            <person name="Bailey B.A."/>
            <person name="Cohen S.P."/>
        </authorList>
    </citation>
    <scope>NUCLEOTIDE SEQUENCE [LARGE SCALE GENOMIC DNA]</scope>
    <source>
        <strain evidence="2 3">GH-19</strain>
    </source>
</reference>
<proteinExistence type="predicted"/>
<feature type="transmembrane region" description="Helical" evidence="1">
    <location>
        <begin position="51"/>
        <end position="72"/>
    </location>
</feature>
<evidence type="ECO:0008006" key="4">
    <source>
        <dbReference type="Google" id="ProtNLM"/>
    </source>
</evidence>
<keyword evidence="1" id="KW-0472">Membrane</keyword>
<evidence type="ECO:0000256" key="1">
    <source>
        <dbReference type="SAM" id="Phobius"/>
    </source>
</evidence>
<evidence type="ECO:0000313" key="2">
    <source>
        <dbReference type="EMBL" id="KAK7461301.1"/>
    </source>
</evidence>
<feature type="transmembrane region" description="Helical" evidence="1">
    <location>
        <begin position="155"/>
        <end position="172"/>
    </location>
</feature>
<accession>A0ABR1JGJ7</accession>
<comment type="caution">
    <text evidence="2">The sequence shown here is derived from an EMBL/GenBank/DDBJ whole genome shotgun (WGS) entry which is preliminary data.</text>
</comment>
<name>A0ABR1JGJ7_9AGAR</name>
<gene>
    <name evidence="2" type="ORF">VKT23_008480</name>
</gene>
<keyword evidence="1" id="KW-0812">Transmembrane</keyword>
<feature type="transmembrane region" description="Helical" evidence="1">
    <location>
        <begin position="263"/>
        <end position="287"/>
    </location>
</feature>
<feature type="transmembrane region" description="Helical" evidence="1">
    <location>
        <begin position="12"/>
        <end position="31"/>
    </location>
</feature>
<protein>
    <recommendedName>
        <fullName evidence="4">TLC domain-containing protein</fullName>
    </recommendedName>
</protein>
<keyword evidence="1" id="KW-1133">Transmembrane helix</keyword>
<dbReference type="EMBL" id="JBANRG010000013">
    <property type="protein sequence ID" value="KAK7461301.1"/>
    <property type="molecule type" value="Genomic_DNA"/>
</dbReference>
<organism evidence="2 3">
    <name type="scientific">Marasmiellus scandens</name>
    <dbReference type="NCBI Taxonomy" id="2682957"/>
    <lineage>
        <taxon>Eukaryota</taxon>
        <taxon>Fungi</taxon>
        <taxon>Dikarya</taxon>
        <taxon>Basidiomycota</taxon>
        <taxon>Agaricomycotina</taxon>
        <taxon>Agaricomycetes</taxon>
        <taxon>Agaricomycetidae</taxon>
        <taxon>Agaricales</taxon>
        <taxon>Marasmiineae</taxon>
        <taxon>Omphalotaceae</taxon>
        <taxon>Marasmiellus</taxon>
    </lineage>
</organism>
<keyword evidence="3" id="KW-1185">Reference proteome</keyword>
<dbReference type="Proteomes" id="UP001498398">
    <property type="component" value="Unassembled WGS sequence"/>
</dbReference>